<dbReference type="PANTHER" id="PTHR12697:SF5">
    <property type="entry name" value="DEOXYHYPUSINE HYDROXYLASE"/>
    <property type="match status" value="1"/>
</dbReference>
<dbReference type="Gene3D" id="1.25.10.10">
    <property type="entry name" value="Leucine-rich Repeat Variant"/>
    <property type="match status" value="1"/>
</dbReference>
<proteinExistence type="predicted"/>
<keyword evidence="2" id="KW-1185">Reference proteome</keyword>
<evidence type="ECO:0008006" key="3">
    <source>
        <dbReference type="Google" id="ProtNLM"/>
    </source>
</evidence>
<dbReference type="InterPro" id="IPR011989">
    <property type="entry name" value="ARM-like"/>
</dbReference>
<sequence>MNEKEIVELIKQMSGAETISKDGIYTNEGSPSWRAYRNAERLTDVSAIPSLNSLLEKSKDRGTREHIFFILGKIGENTGDKRVVTVLLQSLEEETNKYLKGRILDQLAGQKNVEDCSLIITFITDKRAAIRQSAIQALRSCKSSDAEGALIEVITRSNDEYDLTYANEVLSEVGTEKSIPYLVNLLNHPNGDVKCSALWTLTELGNTSLLPVFLEALNQRSVNVKSHALLAIKKHGNEMAIGPVIARIKTILSRERTVESDDLITGLEFLISYKENSEEIQKLFEWIRTKKWRYLFEEERVFITANS</sequence>
<dbReference type="AlphaFoldDB" id="A0A0J6D4K3"/>
<dbReference type="PANTHER" id="PTHR12697">
    <property type="entry name" value="PBS LYASE HEAT-LIKE PROTEIN"/>
    <property type="match status" value="1"/>
</dbReference>
<dbReference type="Pfam" id="PF13646">
    <property type="entry name" value="HEAT_2"/>
    <property type="match status" value="1"/>
</dbReference>
<comment type="caution">
    <text evidence="1">The sequence shown here is derived from an EMBL/GenBank/DDBJ whole genome shotgun (WGS) entry which is preliminary data.</text>
</comment>
<accession>A0A0J6D4K3</accession>
<dbReference type="SUPFAM" id="SSF48371">
    <property type="entry name" value="ARM repeat"/>
    <property type="match status" value="1"/>
</dbReference>
<gene>
    <name evidence="1" type="ORF">AB986_08470</name>
</gene>
<dbReference type="GO" id="GO:0016491">
    <property type="term" value="F:oxidoreductase activity"/>
    <property type="evidence" value="ECO:0007669"/>
    <property type="project" value="TreeGrafter"/>
</dbReference>
<dbReference type="Proteomes" id="UP000035996">
    <property type="component" value="Unassembled WGS sequence"/>
</dbReference>
<evidence type="ECO:0000313" key="1">
    <source>
        <dbReference type="EMBL" id="KMM39239.1"/>
    </source>
</evidence>
<dbReference type="InterPro" id="IPR016024">
    <property type="entry name" value="ARM-type_fold"/>
</dbReference>
<evidence type="ECO:0000313" key="2">
    <source>
        <dbReference type="Proteomes" id="UP000035996"/>
    </source>
</evidence>
<reference evidence="1" key="1">
    <citation type="submission" date="2015-06" db="EMBL/GenBank/DDBJ databases">
        <authorList>
            <person name="Liu B."/>
            <person name="Wang J."/>
            <person name="Zhu Y."/>
            <person name="Liu G."/>
            <person name="Chen Q."/>
            <person name="Zheng C."/>
            <person name="Che J."/>
            <person name="Ge C."/>
            <person name="Shi H."/>
            <person name="Pan Z."/>
            <person name="Liu X."/>
        </authorList>
    </citation>
    <scope>NUCLEOTIDE SEQUENCE [LARGE SCALE GENOMIC DNA]</scope>
    <source>
        <strain evidence="1">DSM 16346</strain>
    </source>
</reference>
<name>A0A0J6D4K3_9BACL</name>
<dbReference type="OrthoDB" id="633703at2"/>
<dbReference type="EMBL" id="LELK01000001">
    <property type="protein sequence ID" value="KMM39239.1"/>
    <property type="molecule type" value="Genomic_DNA"/>
</dbReference>
<dbReference type="STRING" id="157733.AB986_08470"/>
<dbReference type="RefSeq" id="WP_048310409.1">
    <property type="nucleotide sequence ID" value="NZ_CP119526.1"/>
</dbReference>
<organism evidence="1 2">
    <name type="scientific">Guptibacillus hwajinpoensis</name>
    <dbReference type="NCBI Taxonomy" id="208199"/>
    <lineage>
        <taxon>Bacteria</taxon>
        <taxon>Bacillati</taxon>
        <taxon>Bacillota</taxon>
        <taxon>Bacilli</taxon>
        <taxon>Bacillales</taxon>
        <taxon>Guptibacillaceae</taxon>
        <taxon>Guptibacillus</taxon>
    </lineage>
</organism>
<protein>
    <recommendedName>
        <fullName evidence="3">PBS lyase</fullName>
    </recommendedName>
</protein>